<evidence type="ECO:0000313" key="4">
    <source>
        <dbReference type="Proteomes" id="UP001596105"/>
    </source>
</evidence>
<dbReference type="InterPro" id="IPR050963">
    <property type="entry name" value="Sirohydro_Cobaltochel/CbiX"/>
</dbReference>
<comment type="caution">
    <text evidence="3">The sequence shown here is derived from an EMBL/GenBank/DDBJ whole genome shotgun (WGS) entry which is preliminary data.</text>
</comment>
<keyword evidence="4" id="KW-1185">Reference proteome</keyword>
<evidence type="ECO:0000256" key="2">
    <source>
        <dbReference type="ARBA" id="ARBA00023239"/>
    </source>
</evidence>
<dbReference type="RefSeq" id="WP_209747980.1">
    <property type="nucleotide sequence ID" value="NZ_JBHSMH010000077.1"/>
</dbReference>
<dbReference type="EMBL" id="JBHSMH010000077">
    <property type="protein sequence ID" value="MFC5470859.1"/>
    <property type="molecule type" value="Genomic_DNA"/>
</dbReference>
<dbReference type="Proteomes" id="UP001596105">
    <property type="component" value="Unassembled WGS sequence"/>
</dbReference>
<keyword evidence="2" id="KW-0456">Lyase</keyword>
<reference evidence="4" key="1">
    <citation type="journal article" date="2019" name="Int. J. Syst. Evol. Microbiol.">
        <title>The Global Catalogue of Microorganisms (GCM) 10K type strain sequencing project: providing services to taxonomists for standard genome sequencing and annotation.</title>
        <authorList>
            <consortium name="The Broad Institute Genomics Platform"/>
            <consortium name="The Broad Institute Genome Sequencing Center for Infectious Disease"/>
            <person name="Wu L."/>
            <person name="Ma J."/>
        </authorList>
    </citation>
    <scope>NUCLEOTIDE SEQUENCE [LARGE SCALE GENOMIC DNA]</scope>
    <source>
        <strain evidence="4">CCUG 57113</strain>
    </source>
</reference>
<accession>A0ABW0LYG9</accession>
<dbReference type="Gene3D" id="3.40.50.1400">
    <property type="match status" value="2"/>
</dbReference>
<dbReference type="CDD" id="cd03416">
    <property type="entry name" value="CbiX_SirB_N"/>
    <property type="match status" value="1"/>
</dbReference>
<name>A0ABW0LYG9_9BACL</name>
<dbReference type="Pfam" id="PF01903">
    <property type="entry name" value="CbiX"/>
    <property type="match status" value="1"/>
</dbReference>
<protein>
    <submittedName>
        <fullName evidence="3">Sirohydrochlorin chelatase</fullName>
    </submittedName>
</protein>
<organism evidence="3 4">
    <name type="scientific">Cohnella suwonensis</name>
    <dbReference type="NCBI Taxonomy" id="696072"/>
    <lineage>
        <taxon>Bacteria</taxon>
        <taxon>Bacillati</taxon>
        <taxon>Bacillota</taxon>
        <taxon>Bacilli</taxon>
        <taxon>Bacillales</taxon>
        <taxon>Paenibacillaceae</taxon>
        <taxon>Cohnella</taxon>
    </lineage>
</organism>
<evidence type="ECO:0000256" key="1">
    <source>
        <dbReference type="ARBA" id="ARBA00022723"/>
    </source>
</evidence>
<dbReference type="PANTHER" id="PTHR33542:SF3">
    <property type="entry name" value="SIROHYDROCHLORIN FERROCHELATASE, CHLOROPLASTIC"/>
    <property type="match status" value="1"/>
</dbReference>
<dbReference type="InterPro" id="IPR002762">
    <property type="entry name" value="CbiX-like"/>
</dbReference>
<sequence>MKPGLLVISHGSRDAGWVSLVDETIETVRARTGSALAVEAAFLELVEGRLIQDGLDRLAAEGATHVLAVPLFVSSGSTHADEIGWALGAYARPRTETELERLSVPEGMALTYGRPMDDAPELIGIVAERLRDMSVEPSRESLLLVGHGSEEAGFRQAWDEGLAAVAGKAAELGGYAGYETALLLPNEVPEKLKKLTVERPGGRVLVMALFLSEGYFTKEVVPRRLASSGLGDDCVYAGSALMPHGNVAAWIARQAAEWTETLGL</sequence>
<proteinExistence type="predicted"/>
<keyword evidence="1" id="KW-0479">Metal-binding</keyword>
<gene>
    <name evidence="3" type="ORF">ACFPPD_19400</name>
</gene>
<dbReference type="SUPFAM" id="SSF53800">
    <property type="entry name" value="Chelatase"/>
    <property type="match status" value="1"/>
</dbReference>
<dbReference type="PANTHER" id="PTHR33542">
    <property type="entry name" value="SIROHYDROCHLORIN FERROCHELATASE, CHLOROPLASTIC"/>
    <property type="match status" value="1"/>
</dbReference>
<evidence type="ECO:0000313" key="3">
    <source>
        <dbReference type="EMBL" id="MFC5470859.1"/>
    </source>
</evidence>